<gene>
    <name evidence="2" type="ordered locus">LMM7_1139</name>
</gene>
<feature type="transmembrane region" description="Helical" evidence="1">
    <location>
        <begin position="198"/>
        <end position="218"/>
    </location>
</feature>
<dbReference type="KEGG" id="lmq:LMM7_1139"/>
<proteinExistence type="predicted"/>
<dbReference type="Proteomes" id="UP000000486">
    <property type="component" value="Chromosome"/>
</dbReference>
<feature type="transmembrane region" description="Helical" evidence="1">
    <location>
        <begin position="20"/>
        <end position="42"/>
    </location>
</feature>
<dbReference type="EMBL" id="CP002816">
    <property type="protein sequence ID" value="AEH92144.1"/>
    <property type="molecule type" value="Genomic_DNA"/>
</dbReference>
<organism evidence="2 3">
    <name type="scientific">Listeria monocytogenes serotype 4a (strain M7)</name>
    <dbReference type="NCBI Taxonomy" id="1030009"/>
    <lineage>
        <taxon>Bacteria</taxon>
        <taxon>Bacillati</taxon>
        <taxon>Bacillota</taxon>
        <taxon>Bacilli</taxon>
        <taxon>Bacillales</taxon>
        <taxon>Listeriaceae</taxon>
        <taxon>Listeria</taxon>
    </lineage>
</organism>
<evidence type="ECO:0000313" key="3">
    <source>
        <dbReference type="Proteomes" id="UP000000486"/>
    </source>
</evidence>
<keyword evidence="1" id="KW-1133">Transmembrane helix</keyword>
<dbReference type="PATRIC" id="fig|1030009.3.peg.1128"/>
<evidence type="ECO:0000313" key="2">
    <source>
        <dbReference type="EMBL" id="AEH92144.1"/>
    </source>
</evidence>
<accession>A0A0E0UUX6</accession>
<name>A0A0E0UUX6_LISMM</name>
<feature type="transmembrane region" description="Helical" evidence="1">
    <location>
        <begin position="49"/>
        <end position="70"/>
    </location>
</feature>
<feature type="transmembrane region" description="Helical" evidence="1">
    <location>
        <begin position="76"/>
        <end position="95"/>
    </location>
</feature>
<sequence length="234" mass="27500">MIFLLDYSIFKSSKMNLRIALYNDIIIYDINSTKWVFIMIYYKDKLKTLGTSLTSLSFILMFGLLTILAIEKPESFYFGLITIFFIGRLIVKLILPPREWIQVTNNAFILHTRNQTKTVYFANVKRISYNFKPIHRFLKVANPETMELFFQTETKMEKFDCAFIGRSNFVELINQFDAKLASLSEDIIEHDHRYPLDLVHGAFIFGVVILCFLPMLLFGREFLFEQIGKVFVSF</sequence>
<keyword evidence="1" id="KW-0812">Transmembrane</keyword>
<evidence type="ECO:0000256" key="1">
    <source>
        <dbReference type="SAM" id="Phobius"/>
    </source>
</evidence>
<keyword evidence="1" id="KW-0472">Membrane</keyword>
<dbReference type="AlphaFoldDB" id="A0A0E0UUX6"/>
<reference evidence="2 3" key="1">
    <citation type="journal article" date="2011" name="J. Bacteriol.">
        <title>Genome sequence of the nonpathogenic Listeria monocytogenes serovar 4a strain M7.</title>
        <authorList>
            <person name="Chen J."/>
            <person name="Xia Y."/>
            <person name="Cheng C."/>
            <person name="Fang C."/>
            <person name="Shan Y."/>
            <person name="Jin G."/>
            <person name="Fang W."/>
        </authorList>
    </citation>
    <scope>NUCLEOTIDE SEQUENCE [LARGE SCALE GENOMIC DNA]</scope>
    <source>
        <strain evidence="2 3">M7</strain>
    </source>
</reference>
<protein>
    <submittedName>
        <fullName evidence="2">Uncharacterized protein</fullName>
    </submittedName>
</protein>
<dbReference type="HOGENOM" id="CLU_1400981_0_0_9"/>